<gene>
    <name evidence="1" type="ORF">Maq22A_c07020</name>
</gene>
<organism evidence="1 2">
    <name type="scientific">Methylobacterium aquaticum</name>
    <dbReference type="NCBI Taxonomy" id="270351"/>
    <lineage>
        <taxon>Bacteria</taxon>
        <taxon>Pseudomonadati</taxon>
        <taxon>Pseudomonadota</taxon>
        <taxon>Alphaproteobacteria</taxon>
        <taxon>Hyphomicrobiales</taxon>
        <taxon>Methylobacteriaceae</taxon>
        <taxon>Methylobacterium</taxon>
    </lineage>
</organism>
<proteinExistence type="predicted"/>
<dbReference type="RefSeq" id="WP_060846196.1">
    <property type="nucleotide sequence ID" value="NZ_AP014704.1"/>
</dbReference>
<dbReference type="STRING" id="270351.Maq22A_c07020"/>
<sequence>MPPDPAPPLGIIMLDTRFERPPGDVGHAASWPFPVLFEVVRGATARRVVGGRDADLADAFVAAGEALRARGAVGVITSCGFLAARQRALAARMSLPLATSSLMQLPLIDRCLPGGKRAGVVTYDADALTPAHFVEVGADPATPVVGLPANGALRCLIEREAAYDAAALARDVLAAASALIARGDIGAVVMECTNLPPFSRAVAEAFGVPVFDVITLGRWFHSGLTQTRYP</sequence>
<reference evidence="2" key="2">
    <citation type="submission" date="2015-01" db="EMBL/GenBank/DDBJ databases">
        <title>Complete genome sequence of Methylobacterium aquaticum strain 22A.</title>
        <authorList>
            <person name="Tani A."/>
            <person name="Ogura Y."/>
            <person name="Hayashi T."/>
        </authorList>
    </citation>
    <scope>NUCLEOTIDE SEQUENCE [LARGE SCALE GENOMIC DNA]</scope>
    <source>
        <strain evidence="2">MA-22A</strain>
    </source>
</reference>
<accession>A0A0C6FQ42</accession>
<dbReference type="OrthoDB" id="5465390at2"/>
<name>A0A0C6FQ42_9HYPH</name>
<evidence type="ECO:0000313" key="1">
    <source>
        <dbReference type="EMBL" id="BAQ44740.1"/>
    </source>
</evidence>
<evidence type="ECO:0008006" key="3">
    <source>
        <dbReference type="Google" id="ProtNLM"/>
    </source>
</evidence>
<dbReference type="EMBL" id="AP014704">
    <property type="protein sequence ID" value="BAQ44740.1"/>
    <property type="molecule type" value="Genomic_DNA"/>
</dbReference>
<reference evidence="1 2" key="1">
    <citation type="journal article" date="2015" name="Genome Announc.">
        <title>Complete Genome Sequence of Methylobacterium aquaticum Strain 22A, Isolated from Racomitrium japonicum Moss.</title>
        <authorList>
            <person name="Tani A."/>
            <person name="Ogura Y."/>
            <person name="Hayashi T."/>
            <person name="Kimbara K."/>
        </authorList>
    </citation>
    <scope>NUCLEOTIDE SEQUENCE [LARGE SCALE GENOMIC DNA]</scope>
    <source>
        <strain evidence="1 2">MA-22A</strain>
    </source>
</reference>
<dbReference type="AlphaFoldDB" id="A0A0C6FQ42"/>
<dbReference type="Gene3D" id="3.40.50.1860">
    <property type="match status" value="1"/>
</dbReference>
<dbReference type="KEGG" id="maqu:Maq22A_c07020"/>
<dbReference type="Proteomes" id="UP000061432">
    <property type="component" value="Chromosome"/>
</dbReference>
<evidence type="ECO:0000313" key="2">
    <source>
        <dbReference type="Proteomes" id="UP000061432"/>
    </source>
</evidence>
<dbReference type="GO" id="GO:0016855">
    <property type="term" value="F:racemase and epimerase activity, acting on amino acids and derivatives"/>
    <property type="evidence" value="ECO:0007669"/>
    <property type="project" value="InterPro"/>
</dbReference>
<dbReference type="NCBIfam" id="NF005679">
    <property type="entry name" value="PRK07475.1"/>
    <property type="match status" value="1"/>
</dbReference>
<dbReference type="PATRIC" id="fig|270351.10.peg.1335"/>
<dbReference type="InterPro" id="IPR001920">
    <property type="entry name" value="Asp/Glu_race"/>
</dbReference>
<protein>
    <recommendedName>
        <fullName evidence="3">Aspartate/glutamate racemase family protein</fullName>
    </recommendedName>
</protein>